<comment type="caution">
    <text evidence="3">The sequence shown here is derived from an EMBL/GenBank/DDBJ whole genome shotgun (WGS) entry which is preliminary data.</text>
</comment>
<evidence type="ECO:0000313" key="4">
    <source>
        <dbReference type="Proteomes" id="UP001223978"/>
    </source>
</evidence>
<dbReference type="Proteomes" id="UP001223978">
    <property type="component" value="Unassembled WGS sequence"/>
</dbReference>
<dbReference type="InterPro" id="IPR001826">
    <property type="entry name" value="RHS"/>
</dbReference>
<sequence length="279" mass="31023">MNGETVVEQVDFTWDGATLIEQTTTTSSFLNPVSLTWDHDGLTPIAQTERTTDEATQAEVDSRFFAIITDLVGTPSELISEQGDIAWRTRTTLWGTTTWNADATTYTPLRFPGQYHDPETGFHYNFHRHYDPATARFAASDPLGLEPAPNPYAYVHNPHTWIDYLGLAGKGPKDPLDFGQGYRGRLDHWPEGDKGVDFEIHVYDKSGREVGLFGSDGWFDKHGTVGANVDVPASVENALKGRAVDFMRRTGRIGEKGTEDISGDKWKRPRLAAEESGCK</sequence>
<dbReference type="Gene3D" id="2.180.10.10">
    <property type="entry name" value="RHS repeat-associated core"/>
    <property type="match status" value="1"/>
</dbReference>
<proteinExistence type="predicted"/>
<gene>
    <name evidence="3" type="ORF">QIS96_16455</name>
</gene>
<dbReference type="InterPro" id="IPR022385">
    <property type="entry name" value="Rhs_assc_core"/>
</dbReference>
<dbReference type="EMBL" id="JASCIQ010000015">
    <property type="protein sequence ID" value="MDI3405407.1"/>
    <property type="molecule type" value="Genomic_DNA"/>
</dbReference>
<protein>
    <submittedName>
        <fullName evidence="3">RHS repeat-associated core domain-containing protein</fullName>
    </submittedName>
</protein>
<dbReference type="PANTHER" id="PTHR32305">
    <property type="match status" value="1"/>
</dbReference>
<keyword evidence="4" id="KW-1185">Reference proteome</keyword>
<dbReference type="PRINTS" id="PR00394">
    <property type="entry name" value="RHSPROTEIN"/>
</dbReference>
<evidence type="ECO:0000313" key="3">
    <source>
        <dbReference type="EMBL" id="MDI3405407.1"/>
    </source>
</evidence>
<dbReference type="InterPro" id="IPR050708">
    <property type="entry name" value="T6SS_VgrG/RHS"/>
</dbReference>
<feature type="domain" description="RHS protein conserved region" evidence="2">
    <location>
        <begin position="69"/>
        <end position="98"/>
    </location>
</feature>
<dbReference type="PANTHER" id="PTHR32305:SF15">
    <property type="entry name" value="PROTEIN RHSA-RELATED"/>
    <property type="match status" value="1"/>
</dbReference>
<dbReference type="NCBIfam" id="TIGR03696">
    <property type="entry name" value="Rhs_assc_core"/>
    <property type="match status" value="1"/>
</dbReference>
<organism evidence="3 4">
    <name type="scientific">Streptomyces cavernicola</name>
    <dbReference type="NCBI Taxonomy" id="3043613"/>
    <lineage>
        <taxon>Bacteria</taxon>
        <taxon>Bacillati</taxon>
        <taxon>Actinomycetota</taxon>
        <taxon>Actinomycetes</taxon>
        <taxon>Kitasatosporales</taxon>
        <taxon>Streptomycetaceae</taxon>
        <taxon>Streptomyces</taxon>
    </lineage>
</organism>
<dbReference type="Pfam" id="PF03527">
    <property type="entry name" value="RHS"/>
    <property type="match status" value="1"/>
</dbReference>
<accession>A0ABT6SB27</accession>
<feature type="region of interest" description="Disordered" evidence="1">
    <location>
        <begin position="255"/>
        <end position="279"/>
    </location>
</feature>
<name>A0ABT6SB27_9ACTN</name>
<evidence type="ECO:0000256" key="1">
    <source>
        <dbReference type="SAM" id="MobiDB-lite"/>
    </source>
</evidence>
<evidence type="ECO:0000259" key="2">
    <source>
        <dbReference type="Pfam" id="PF03527"/>
    </source>
</evidence>
<reference evidence="3 4" key="1">
    <citation type="submission" date="2023-05" db="EMBL/GenBank/DDBJ databases">
        <title>Draft genome sequence of Streptomyces sp. B-S-A6 isolated from a cave soil in Thailand.</title>
        <authorList>
            <person name="Chamroensaksri N."/>
            <person name="Muangham S."/>
        </authorList>
    </citation>
    <scope>NUCLEOTIDE SEQUENCE [LARGE SCALE GENOMIC DNA]</scope>
    <source>
        <strain evidence="3 4">B-S-A6</strain>
    </source>
</reference>